<organism evidence="2 3">
    <name type="scientific">Roseomonas mucosa</name>
    <dbReference type="NCBI Taxonomy" id="207340"/>
    <lineage>
        <taxon>Bacteria</taxon>
        <taxon>Pseudomonadati</taxon>
        <taxon>Pseudomonadota</taxon>
        <taxon>Alphaproteobacteria</taxon>
        <taxon>Acetobacterales</taxon>
        <taxon>Roseomonadaceae</taxon>
        <taxon>Roseomonas</taxon>
    </lineage>
</organism>
<sequence>MQPLSLPSATRPEGPRTALEWLVLTPRSPLHRRLGRALLAEAAAEGGSLRELAGGELLLGAAPALLDRLMPGLWRVLGAESLSRRPQCPPGSQPLAAAPPHAPPPQPGAPGMAAPERVPQPFLEEVLERLPIVGLAPGGLPRLAGLHLKPSRAGLLRLGQGLPPHLLGHMGEDTMHRAFQALADPAQRQALLGAVPAVPLHLDMRPADLAALPGWPGDLPLLPVLPLAVLAGPVPSLPFALSGLEAASLALCDAGNLPGAALHLRWTPGLAALPPDSIAALDPGRLVLDEVEDEAALAWGLSRGIGRFTGAQPSRLLAVVRRRDCAFRQDCSTATCAASAAGLSPRARSGCAAPQRLIPQEEAP</sequence>
<dbReference type="Proteomes" id="UP000254919">
    <property type="component" value="Unassembled WGS sequence"/>
</dbReference>
<dbReference type="RefSeq" id="WP_147292466.1">
    <property type="nucleotide sequence ID" value="NZ_AP031462.1"/>
</dbReference>
<feature type="region of interest" description="Disordered" evidence="1">
    <location>
        <begin position="83"/>
        <end position="116"/>
    </location>
</feature>
<proteinExistence type="predicted"/>
<dbReference type="AlphaFoldDB" id="A0A379N0H0"/>
<reference evidence="2 3" key="1">
    <citation type="submission" date="2018-06" db="EMBL/GenBank/DDBJ databases">
        <authorList>
            <consortium name="Pathogen Informatics"/>
            <person name="Doyle S."/>
        </authorList>
    </citation>
    <scope>NUCLEOTIDE SEQUENCE [LARGE SCALE GENOMIC DNA]</scope>
    <source>
        <strain evidence="2 3">NCTC13291</strain>
    </source>
</reference>
<name>A0A379N0H0_9PROT</name>
<dbReference type="EMBL" id="UGVN01000001">
    <property type="protein sequence ID" value="SUE40701.1"/>
    <property type="molecule type" value="Genomic_DNA"/>
</dbReference>
<evidence type="ECO:0000256" key="1">
    <source>
        <dbReference type="SAM" id="MobiDB-lite"/>
    </source>
</evidence>
<evidence type="ECO:0000313" key="3">
    <source>
        <dbReference type="Proteomes" id="UP000254919"/>
    </source>
</evidence>
<accession>A0A379N0H0</accession>
<gene>
    <name evidence="2" type="ORF">NCTC13291_02270</name>
</gene>
<dbReference type="GeneID" id="99633317"/>
<protein>
    <submittedName>
        <fullName evidence="2">Uncharacterized protein</fullName>
    </submittedName>
</protein>
<evidence type="ECO:0000313" key="2">
    <source>
        <dbReference type="EMBL" id="SUE40701.1"/>
    </source>
</evidence>